<dbReference type="NCBIfam" id="TIGR00398">
    <property type="entry name" value="metG"/>
    <property type="match status" value="1"/>
</dbReference>
<accession>R7S3C0</accession>
<evidence type="ECO:0000256" key="7">
    <source>
        <dbReference type="ARBA" id="ARBA00022840"/>
    </source>
</evidence>
<dbReference type="InterPro" id="IPR001412">
    <property type="entry name" value="aa-tRNA-synth_I_CS"/>
</dbReference>
<dbReference type="GO" id="GO:0005524">
    <property type="term" value="F:ATP binding"/>
    <property type="evidence" value="ECO:0007669"/>
    <property type="project" value="UniProtKB-KW"/>
</dbReference>
<dbReference type="EMBL" id="JH687552">
    <property type="protein sequence ID" value="EIN04905.1"/>
    <property type="molecule type" value="Genomic_DNA"/>
</dbReference>
<keyword evidence="16" id="KW-1185">Reference proteome</keyword>
<dbReference type="InterPro" id="IPR015413">
    <property type="entry name" value="Methionyl/Leucyl_tRNA_Synth"/>
</dbReference>
<comment type="similarity">
    <text evidence="2 12">Belongs to the class-I aminoacyl-tRNA synthetase family.</text>
</comment>
<dbReference type="SUPFAM" id="SSF47060">
    <property type="entry name" value="S15/NS1 RNA-binding domain"/>
    <property type="match status" value="1"/>
</dbReference>
<dbReference type="SUPFAM" id="SSF57770">
    <property type="entry name" value="Methionyl-tRNA synthetase (MetRS), Zn-domain"/>
    <property type="match status" value="1"/>
</dbReference>
<gene>
    <name evidence="15" type="ORF">PUNSTDRAFT_55248</name>
</gene>
<dbReference type="PANTHER" id="PTHR45765:SF1">
    <property type="entry name" value="METHIONINE--TRNA LIGASE, CYTOPLASMIC"/>
    <property type="match status" value="1"/>
</dbReference>
<keyword evidence="4" id="KW-0963">Cytoplasm</keyword>
<name>R7S3C0_PUNST</name>
<dbReference type="GO" id="GO:0004825">
    <property type="term" value="F:methionine-tRNA ligase activity"/>
    <property type="evidence" value="ECO:0007669"/>
    <property type="project" value="UniProtKB-EC"/>
</dbReference>
<dbReference type="OMA" id="HLNTTEY"/>
<comment type="subcellular location">
    <subcellularLocation>
        <location evidence="1">Cytoplasm</location>
    </subcellularLocation>
</comment>
<keyword evidence="5 12" id="KW-0436">Ligase</keyword>
<evidence type="ECO:0000256" key="11">
    <source>
        <dbReference type="ARBA" id="ARBA00047364"/>
    </source>
</evidence>
<dbReference type="CDD" id="cd01200">
    <property type="entry name" value="WHEPGMRS_RNA"/>
    <property type="match status" value="1"/>
</dbReference>
<dbReference type="OrthoDB" id="5844513at2759"/>
<dbReference type="PROSITE" id="PS00178">
    <property type="entry name" value="AA_TRNA_LIGASE_I"/>
    <property type="match status" value="1"/>
</dbReference>
<dbReference type="AlphaFoldDB" id="R7S3C0"/>
<dbReference type="PRINTS" id="PR01041">
    <property type="entry name" value="TRNASYNTHMET"/>
</dbReference>
<evidence type="ECO:0000256" key="8">
    <source>
        <dbReference type="ARBA" id="ARBA00022917"/>
    </source>
</evidence>
<dbReference type="CDD" id="cd07957">
    <property type="entry name" value="Anticodon_Ia_Met"/>
    <property type="match status" value="1"/>
</dbReference>
<dbReference type="InterPro" id="IPR023458">
    <property type="entry name" value="Met-tRNA_ligase_1"/>
</dbReference>
<sequence>MSAKIRTAPDVLRYVPNPGETILPKEGEENVLITSALPYCNNVPHLGNVIGSTLSADVFARYNRTRNRRTLYVCGTDEYGTATETQALKEGVTPRQLCDHYTEIHRETYKWFNLGFDYFGRTSTPQHTEICQEIYLNLRKNNYLEKQTKEQTYCEGCEKFLADRFVEGICPHCGANDARGDQCDSCTRTLDAIDLIKPRCLVNPSHNVVHRSTAHMYVRLNALQPTLEEWIKKSWKTGKWSLNSVINAEGELVDSRLKGGLRPSPLTRDLQWGVPVPEQGAEDDGMKGKVFYVWFDAPIGYPSITANYTPEWRQWWFNQDNVRLYQFMGKDNVYFHTIFWPAIQLGDGRPWTMLHHISTTEYLNYEGGKFSKSKNRGVFGPAAKETGVPPDVWRYYLLSIRPETADAMFSWEDFIAANNNILLNNFGNFVNRTVKFITSQYNGVLPESPDTEGPVSPNDAVDADFIADVNRLIKEYIDAMESVKLRLGLQTVMHLSARGNLYLQASGLGKALMTEDPARCAQVLSRAVNLIYTLSALIHPFMPVTSDSILAQLNAPPRAVPEAFSIDILAGHQLGKPAYLFTKIDEKMADAWRAKFGGSQPSAEPNADATHVAPAMSKRKAAAAAKAAKKATDATANDGLKSAEVLAWEQKVAEQGQVVRELKAKPKSEETDKEITAAVEELKKLKGELADALAASKA</sequence>
<dbReference type="Proteomes" id="UP000054196">
    <property type="component" value="Unassembled WGS sequence"/>
</dbReference>
<organism evidence="15 16">
    <name type="scientific">Punctularia strigosozonata (strain HHB-11173)</name>
    <name type="common">White-rot fungus</name>
    <dbReference type="NCBI Taxonomy" id="741275"/>
    <lineage>
        <taxon>Eukaryota</taxon>
        <taxon>Fungi</taxon>
        <taxon>Dikarya</taxon>
        <taxon>Basidiomycota</taxon>
        <taxon>Agaricomycotina</taxon>
        <taxon>Agaricomycetes</taxon>
        <taxon>Corticiales</taxon>
        <taxon>Punctulariaceae</taxon>
        <taxon>Punctularia</taxon>
    </lineage>
</organism>
<dbReference type="FunFam" id="2.20.28.20:FF:000001">
    <property type="entry name" value="Methionine--tRNA ligase"/>
    <property type="match status" value="1"/>
</dbReference>
<keyword evidence="6 12" id="KW-0547">Nucleotide-binding</keyword>
<comment type="catalytic activity">
    <reaction evidence="11">
        <text>tRNA(Met) + L-methionine + ATP = L-methionyl-tRNA(Met) + AMP + diphosphate</text>
        <dbReference type="Rhea" id="RHEA:13481"/>
        <dbReference type="Rhea" id="RHEA-COMP:9667"/>
        <dbReference type="Rhea" id="RHEA-COMP:9698"/>
        <dbReference type="ChEBI" id="CHEBI:30616"/>
        <dbReference type="ChEBI" id="CHEBI:33019"/>
        <dbReference type="ChEBI" id="CHEBI:57844"/>
        <dbReference type="ChEBI" id="CHEBI:78442"/>
        <dbReference type="ChEBI" id="CHEBI:78530"/>
        <dbReference type="ChEBI" id="CHEBI:456215"/>
        <dbReference type="EC" id="6.1.1.10"/>
    </reaction>
</comment>
<dbReference type="Gene3D" id="2.20.28.20">
    <property type="entry name" value="Methionyl-tRNA synthetase, Zn-domain"/>
    <property type="match status" value="1"/>
</dbReference>
<dbReference type="InterPro" id="IPR014758">
    <property type="entry name" value="Met-tRNA_synth"/>
</dbReference>
<feature type="domain" description="WHEP-TRS" evidence="14">
    <location>
        <begin position="644"/>
        <end position="698"/>
    </location>
</feature>
<dbReference type="InterPro" id="IPR029038">
    <property type="entry name" value="MetRS_Zn"/>
</dbReference>
<evidence type="ECO:0000256" key="13">
    <source>
        <dbReference type="SAM" id="Coils"/>
    </source>
</evidence>
<dbReference type="eggNOG" id="KOG1247">
    <property type="taxonomic scope" value="Eukaryota"/>
</dbReference>
<dbReference type="KEGG" id="psq:PUNSTDRAFT_55248"/>
<evidence type="ECO:0000313" key="16">
    <source>
        <dbReference type="Proteomes" id="UP000054196"/>
    </source>
</evidence>
<evidence type="ECO:0000256" key="2">
    <source>
        <dbReference type="ARBA" id="ARBA00005594"/>
    </source>
</evidence>
<dbReference type="HOGENOM" id="CLU_009710_3_2_1"/>
<evidence type="ECO:0000313" key="15">
    <source>
        <dbReference type="EMBL" id="EIN04905.1"/>
    </source>
</evidence>
<dbReference type="SUPFAM" id="SSF47323">
    <property type="entry name" value="Anticodon-binding domain of a subclass of class I aminoacyl-tRNA synthetases"/>
    <property type="match status" value="1"/>
</dbReference>
<dbReference type="Pfam" id="PF09334">
    <property type="entry name" value="tRNA-synt_1g"/>
    <property type="match status" value="1"/>
</dbReference>
<dbReference type="InterPro" id="IPR000738">
    <property type="entry name" value="WHEP-TRS_dom"/>
</dbReference>
<dbReference type="Pfam" id="PF19303">
    <property type="entry name" value="Anticodon_3"/>
    <property type="match status" value="1"/>
</dbReference>
<dbReference type="RefSeq" id="XP_007387828.1">
    <property type="nucleotide sequence ID" value="XM_007387766.1"/>
</dbReference>
<dbReference type="GO" id="GO:0006431">
    <property type="term" value="P:methionyl-tRNA aminoacylation"/>
    <property type="evidence" value="ECO:0007669"/>
    <property type="project" value="InterPro"/>
</dbReference>
<evidence type="ECO:0000256" key="6">
    <source>
        <dbReference type="ARBA" id="ARBA00022741"/>
    </source>
</evidence>
<evidence type="ECO:0000256" key="1">
    <source>
        <dbReference type="ARBA" id="ARBA00004496"/>
    </source>
</evidence>
<keyword evidence="13" id="KW-0175">Coiled coil</keyword>
<dbReference type="Gene3D" id="1.10.287.10">
    <property type="entry name" value="S15/NS1, RNA-binding"/>
    <property type="match status" value="1"/>
</dbReference>
<dbReference type="SUPFAM" id="SSF52374">
    <property type="entry name" value="Nucleotidylyl transferase"/>
    <property type="match status" value="1"/>
</dbReference>
<dbReference type="InterPro" id="IPR009080">
    <property type="entry name" value="tRNAsynth_Ia_anticodon-bd"/>
</dbReference>
<dbReference type="PROSITE" id="PS51185">
    <property type="entry name" value="WHEP_TRS_2"/>
    <property type="match status" value="1"/>
</dbReference>
<dbReference type="InterPro" id="IPR033911">
    <property type="entry name" value="MetRS_core"/>
</dbReference>
<dbReference type="Gene3D" id="1.10.730.10">
    <property type="entry name" value="Isoleucyl-tRNA Synthetase, Domain 1"/>
    <property type="match status" value="1"/>
</dbReference>
<evidence type="ECO:0000256" key="3">
    <source>
        <dbReference type="ARBA" id="ARBA00012838"/>
    </source>
</evidence>
<dbReference type="GO" id="GO:0017101">
    <property type="term" value="C:aminoacyl-tRNA synthetase multienzyme complex"/>
    <property type="evidence" value="ECO:0007669"/>
    <property type="project" value="TreeGrafter"/>
</dbReference>
<keyword evidence="9 12" id="KW-0030">Aminoacyl-tRNA synthetase</keyword>
<evidence type="ECO:0000256" key="9">
    <source>
        <dbReference type="ARBA" id="ARBA00023146"/>
    </source>
</evidence>
<keyword evidence="8 12" id="KW-0648">Protein biosynthesis</keyword>
<evidence type="ECO:0000256" key="4">
    <source>
        <dbReference type="ARBA" id="ARBA00022490"/>
    </source>
</evidence>
<dbReference type="FunFam" id="1.10.730.10:FF:000037">
    <property type="entry name" value="Methionyl-tRNA synthetase"/>
    <property type="match status" value="1"/>
</dbReference>
<dbReference type="GO" id="GO:0017102">
    <property type="term" value="C:methionyl glutamyl tRNA synthetase complex"/>
    <property type="evidence" value="ECO:0007669"/>
    <property type="project" value="UniProtKB-ARBA"/>
</dbReference>
<protein>
    <recommendedName>
        <fullName evidence="3">methionine--tRNA ligase</fullName>
        <ecNumber evidence="3">6.1.1.10</ecNumber>
    </recommendedName>
    <alternativeName>
        <fullName evidence="10">Methionyl-tRNA synthetase</fullName>
    </alternativeName>
</protein>
<dbReference type="InterPro" id="IPR041872">
    <property type="entry name" value="Anticodon_Met"/>
</dbReference>
<evidence type="ECO:0000256" key="10">
    <source>
        <dbReference type="ARBA" id="ARBA00030904"/>
    </source>
</evidence>
<proteinExistence type="inferred from homology"/>
<dbReference type="GO" id="GO:0005829">
    <property type="term" value="C:cytosol"/>
    <property type="evidence" value="ECO:0007669"/>
    <property type="project" value="TreeGrafter"/>
</dbReference>
<feature type="coiled-coil region" evidence="13">
    <location>
        <begin position="668"/>
        <end position="695"/>
    </location>
</feature>
<dbReference type="GeneID" id="18883949"/>
<dbReference type="InterPro" id="IPR009068">
    <property type="entry name" value="uS15_NS1_RNA-bd_sf"/>
</dbReference>
<evidence type="ECO:0000256" key="12">
    <source>
        <dbReference type="RuleBase" id="RU363039"/>
    </source>
</evidence>
<dbReference type="PANTHER" id="PTHR45765">
    <property type="entry name" value="METHIONINE--TRNA LIGASE"/>
    <property type="match status" value="1"/>
</dbReference>
<dbReference type="CDD" id="cd00814">
    <property type="entry name" value="MetRS_core"/>
    <property type="match status" value="1"/>
</dbReference>
<keyword evidence="7 12" id="KW-0067">ATP-binding</keyword>
<dbReference type="EC" id="6.1.1.10" evidence="3"/>
<dbReference type="InterPro" id="IPR014729">
    <property type="entry name" value="Rossmann-like_a/b/a_fold"/>
</dbReference>
<dbReference type="Gene3D" id="3.40.50.620">
    <property type="entry name" value="HUPs"/>
    <property type="match status" value="1"/>
</dbReference>
<evidence type="ECO:0000259" key="14">
    <source>
        <dbReference type="PROSITE" id="PS51185"/>
    </source>
</evidence>
<evidence type="ECO:0000256" key="5">
    <source>
        <dbReference type="ARBA" id="ARBA00022598"/>
    </source>
</evidence>
<dbReference type="GO" id="GO:0036464">
    <property type="term" value="C:cytoplasmic ribonucleoprotein granule"/>
    <property type="evidence" value="ECO:0007669"/>
    <property type="project" value="UniProtKB-ARBA"/>
</dbReference>
<reference evidence="16" key="1">
    <citation type="journal article" date="2012" name="Science">
        <title>The Paleozoic origin of enzymatic lignin decomposition reconstructed from 31 fungal genomes.</title>
        <authorList>
            <person name="Floudas D."/>
            <person name="Binder M."/>
            <person name="Riley R."/>
            <person name="Barry K."/>
            <person name="Blanchette R.A."/>
            <person name="Henrissat B."/>
            <person name="Martinez A.T."/>
            <person name="Otillar R."/>
            <person name="Spatafora J.W."/>
            <person name="Yadav J.S."/>
            <person name="Aerts A."/>
            <person name="Benoit I."/>
            <person name="Boyd A."/>
            <person name="Carlson A."/>
            <person name="Copeland A."/>
            <person name="Coutinho P.M."/>
            <person name="de Vries R.P."/>
            <person name="Ferreira P."/>
            <person name="Findley K."/>
            <person name="Foster B."/>
            <person name="Gaskell J."/>
            <person name="Glotzer D."/>
            <person name="Gorecki P."/>
            <person name="Heitman J."/>
            <person name="Hesse C."/>
            <person name="Hori C."/>
            <person name="Igarashi K."/>
            <person name="Jurgens J.A."/>
            <person name="Kallen N."/>
            <person name="Kersten P."/>
            <person name="Kohler A."/>
            <person name="Kuees U."/>
            <person name="Kumar T.K.A."/>
            <person name="Kuo A."/>
            <person name="LaButti K."/>
            <person name="Larrondo L.F."/>
            <person name="Lindquist E."/>
            <person name="Ling A."/>
            <person name="Lombard V."/>
            <person name="Lucas S."/>
            <person name="Lundell T."/>
            <person name="Martin R."/>
            <person name="McLaughlin D.J."/>
            <person name="Morgenstern I."/>
            <person name="Morin E."/>
            <person name="Murat C."/>
            <person name="Nagy L.G."/>
            <person name="Nolan M."/>
            <person name="Ohm R.A."/>
            <person name="Patyshakuliyeva A."/>
            <person name="Rokas A."/>
            <person name="Ruiz-Duenas F.J."/>
            <person name="Sabat G."/>
            <person name="Salamov A."/>
            <person name="Samejima M."/>
            <person name="Schmutz J."/>
            <person name="Slot J.C."/>
            <person name="St John F."/>
            <person name="Stenlid J."/>
            <person name="Sun H."/>
            <person name="Sun S."/>
            <person name="Syed K."/>
            <person name="Tsang A."/>
            <person name="Wiebenga A."/>
            <person name="Young D."/>
            <person name="Pisabarro A."/>
            <person name="Eastwood D.C."/>
            <person name="Martin F."/>
            <person name="Cullen D."/>
            <person name="Grigoriev I.V."/>
            <person name="Hibbett D.S."/>
        </authorList>
    </citation>
    <scope>NUCLEOTIDE SEQUENCE [LARGE SCALE GENOMIC DNA]</scope>
    <source>
        <strain evidence="16">HHB-11173 SS5</strain>
    </source>
</reference>